<dbReference type="Pfam" id="PF00989">
    <property type="entry name" value="PAS"/>
    <property type="match status" value="1"/>
</dbReference>
<evidence type="ECO:0000259" key="2">
    <source>
        <dbReference type="PROSITE" id="PS50113"/>
    </source>
</evidence>
<dbReference type="RefSeq" id="WP_114352540.1">
    <property type="nucleotide sequence ID" value="NZ_QPJJ01000005.1"/>
</dbReference>
<evidence type="ECO:0000313" key="4">
    <source>
        <dbReference type="EMBL" id="RCW71990.1"/>
    </source>
</evidence>
<dbReference type="SUPFAM" id="SSF55785">
    <property type="entry name" value="PYP-like sensor domain (PAS domain)"/>
    <property type="match status" value="3"/>
</dbReference>
<dbReference type="SMART" id="SM00091">
    <property type="entry name" value="PAS"/>
    <property type="match status" value="2"/>
</dbReference>
<dbReference type="FunFam" id="3.30.70.270:FF:000001">
    <property type="entry name" value="Diguanylate cyclase domain protein"/>
    <property type="match status" value="1"/>
</dbReference>
<dbReference type="PROSITE" id="PS50887">
    <property type="entry name" value="GGDEF"/>
    <property type="match status" value="1"/>
</dbReference>
<protein>
    <submittedName>
        <fullName evidence="4">Diguanylate cyclase with PAS/PAC sensor</fullName>
    </submittedName>
</protein>
<dbReference type="InterPro" id="IPR052155">
    <property type="entry name" value="Biofilm_reg_signaling"/>
</dbReference>
<feature type="domain" description="PAC" evidence="2">
    <location>
        <begin position="81"/>
        <end position="133"/>
    </location>
</feature>
<dbReference type="SMART" id="SM00267">
    <property type="entry name" value="GGDEF"/>
    <property type="match status" value="1"/>
</dbReference>
<evidence type="ECO:0000259" key="3">
    <source>
        <dbReference type="PROSITE" id="PS50887"/>
    </source>
</evidence>
<evidence type="ECO:0000313" key="5">
    <source>
        <dbReference type="Proteomes" id="UP000252585"/>
    </source>
</evidence>
<dbReference type="InterPro" id="IPR000014">
    <property type="entry name" value="PAS"/>
</dbReference>
<evidence type="ECO:0000259" key="1">
    <source>
        <dbReference type="PROSITE" id="PS50112"/>
    </source>
</evidence>
<dbReference type="AlphaFoldDB" id="A0A368XV81"/>
<gene>
    <name evidence="4" type="ORF">DFR57_105175</name>
</gene>
<dbReference type="OrthoDB" id="9759607at2"/>
<dbReference type="PANTHER" id="PTHR44757">
    <property type="entry name" value="DIGUANYLATE CYCLASE DGCP"/>
    <property type="match status" value="1"/>
</dbReference>
<comment type="caution">
    <text evidence="4">The sequence shown here is derived from an EMBL/GenBank/DDBJ whole genome shotgun (WGS) entry which is preliminary data.</text>
</comment>
<dbReference type="SMART" id="SM00086">
    <property type="entry name" value="PAC"/>
    <property type="match status" value="3"/>
</dbReference>
<dbReference type="PROSITE" id="PS50112">
    <property type="entry name" value="PAS"/>
    <property type="match status" value="2"/>
</dbReference>
<accession>A0A368XV81</accession>
<feature type="domain" description="PAC" evidence="2">
    <location>
        <begin position="213"/>
        <end position="264"/>
    </location>
</feature>
<dbReference type="InterPro" id="IPR013655">
    <property type="entry name" value="PAS_fold_3"/>
</dbReference>
<dbReference type="Pfam" id="PF08447">
    <property type="entry name" value="PAS_3"/>
    <property type="match status" value="1"/>
</dbReference>
<dbReference type="Proteomes" id="UP000252585">
    <property type="component" value="Unassembled WGS sequence"/>
</dbReference>
<sequence length="566" mass="65636">MTFSSDRSFFHVFMNGIQDQIFVMHVQKEQFIFHFMNQAVINERGFPLSDIGKTLEEVLTKEEVDRIKPYYIETLEKQVPISYEDEYYSIKGEKKYAEVVLTPVYIEESNGQYIVAAINDVTKEKQTEWQMKEVWQELNRSKKKYQSLFRHNSDAIISFDLDGHILNGNPATEHLTGYKPVELIGLTIHQLVDESTVEIVQNLFMHAFSGTTDDTSFTIIRKDNSLKDVSLKVTPLIVDSEVRGIYGIFRDITSVVQSQKKLEESEERFRIIAENAFDLITLLDNQGKIIYASPSYKKIIGFDYKEYVGKLFLHHIHPEDRGHMSEIVIESMQNSDNFSMQCRHYTKERDYIWLEANGTPVFDENKNLKHMVVLARDISMQKEYEEKLEFYALHDFMTGLPNRRLFKQKLNESLKNHNKNNYLLAVMMLDIDNFKSINDTFGHDIGDEVIIGFGQIIKEVIGEKDMVARLGGDEFTLMLTNCSTKQDVGKIAQAIKKKMQENNLVNDSNYSVTTSIGITFLKEREATRSAFKLMKEADLALYETKKHGKDGFCFYHVNLLEEEVSK</sequence>
<name>A0A368XV81_9BACI</name>
<keyword evidence="5" id="KW-1185">Reference proteome</keyword>
<feature type="domain" description="GGDEF" evidence="3">
    <location>
        <begin position="422"/>
        <end position="557"/>
    </location>
</feature>
<dbReference type="Pfam" id="PF13426">
    <property type="entry name" value="PAS_9"/>
    <property type="match status" value="1"/>
</dbReference>
<dbReference type="InterPro" id="IPR000160">
    <property type="entry name" value="GGDEF_dom"/>
</dbReference>
<feature type="domain" description="PAS" evidence="1">
    <location>
        <begin position="265"/>
        <end position="335"/>
    </location>
</feature>
<reference evidence="4 5" key="1">
    <citation type="submission" date="2018-07" db="EMBL/GenBank/DDBJ databases">
        <title>Genomic Encyclopedia of Type Strains, Phase IV (KMG-IV): sequencing the most valuable type-strain genomes for metagenomic binning, comparative biology and taxonomic classification.</title>
        <authorList>
            <person name="Goeker M."/>
        </authorList>
    </citation>
    <scope>NUCLEOTIDE SEQUENCE [LARGE SCALE GENOMIC DNA]</scope>
    <source>
        <strain evidence="4 5">DSM 27696</strain>
    </source>
</reference>
<proteinExistence type="predicted"/>
<dbReference type="Gene3D" id="3.30.450.20">
    <property type="entry name" value="PAS domain"/>
    <property type="match status" value="3"/>
</dbReference>
<dbReference type="PANTHER" id="PTHR44757:SF2">
    <property type="entry name" value="BIOFILM ARCHITECTURE MAINTENANCE PROTEIN MBAA"/>
    <property type="match status" value="1"/>
</dbReference>
<dbReference type="NCBIfam" id="TIGR00229">
    <property type="entry name" value="sensory_box"/>
    <property type="match status" value="3"/>
</dbReference>
<dbReference type="GO" id="GO:0006355">
    <property type="term" value="P:regulation of DNA-templated transcription"/>
    <property type="evidence" value="ECO:0007669"/>
    <property type="project" value="InterPro"/>
</dbReference>
<dbReference type="InterPro" id="IPR029787">
    <property type="entry name" value="Nucleotide_cyclase"/>
</dbReference>
<dbReference type="Pfam" id="PF00990">
    <property type="entry name" value="GGDEF"/>
    <property type="match status" value="1"/>
</dbReference>
<dbReference type="PROSITE" id="PS50113">
    <property type="entry name" value="PAC"/>
    <property type="match status" value="3"/>
</dbReference>
<dbReference type="NCBIfam" id="TIGR00254">
    <property type="entry name" value="GGDEF"/>
    <property type="match status" value="1"/>
</dbReference>
<dbReference type="CDD" id="cd01949">
    <property type="entry name" value="GGDEF"/>
    <property type="match status" value="1"/>
</dbReference>
<dbReference type="InterPro" id="IPR043128">
    <property type="entry name" value="Rev_trsase/Diguanyl_cyclase"/>
</dbReference>
<dbReference type="InterPro" id="IPR000700">
    <property type="entry name" value="PAS-assoc_C"/>
</dbReference>
<dbReference type="CDD" id="cd00130">
    <property type="entry name" value="PAS"/>
    <property type="match status" value="2"/>
</dbReference>
<organism evidence="4 5">
    <name type="scientific">Saliterribacillus persicus</name>
    <dbReference type="NCBI Taxonomy" id="930114"/>
    <lineage>
        <taxon>Bacteria</taxon>
        <taxon>Bacillati</taxon>
        <taxon>Bacillota</taxon>
        <taxon>Bacilli</taxon>
        <taxon>Bacillales</taxon>
        <taxon>Bacillaceae</taxon>
        <taxon>Saliterribacillus</taxon>
    </lineage>
</organism>
<dbReference type="SUPFAM" id="SSF55073">
    <property type="entry name" value="Nucleotide cyclase"/>
    <property type="match status" value="1"/>
</dbReference>
<dbReference type="Gene3D" id="3.30.70.270">
    <property type="match status" value="1"/>
</dbReference>
<dbReference type="InterPro" id="IPR035965">
    <property type="entry name" value="PAS-like_dom_sf"/>
</dbReference>
<dbReference type="EMBL" id="QPJJ01000005">
    <property type="protein sequence ID" value="RCW71990.1"/>
    <property type="molecule type" value="Genomic_DNA"/>
</dbReference>
<dbReference type="InterPro" id="IPR001610">
    <property type="entry name" value="PAC"/>
</dbReference>
<feature type="domain" description="PAC" evidence="2">
    <location>
        <begin position="338"/>
        <end position="390"/>
    </location>
</feature>
<feature type="domain" description="PAS" evidence="1">
    <location>
        <begin position="141"/>
        <end position="211"/>
    </location>
</feature>
<dbReference type="InterPro" id="IPR013767">
    <property type="entry name" value="PAS_fold"/>
</dbReference>